<evidence type="ECO:0000313" key="6">
    <source>
        <dbReference type="Proteomes" id="UP001061958"/>
    </source>
</evidence>
<dbReference type="GO" id="GO:0046982">
    <property type="term" value="F:protein heterodimerization activity"/>
    <property type="evidence" value="ECO:0007669"/>
    <property type="project" value="InterPro"/>
</dbReference>
<name>A0A9C7PQ19_9RHOD</name>
<proteinExistence type="predicted"/>
<evidence type="ECO:0000313" key="5">
    <source>
        <dbReference type="EMBL" id="GJQ08473.1"/>
    </source>
</evidence>
<comment type="caution">
    <text evidence="5">The sequence shown here is derived from an EMBL/GenBank/DDBJ whole genome shotgun (WGS) entry which is preliminary data.</text>
</comment>
<dbReference type="InterPro" id="IPR009072">
    <property type="entry name" value="Histone-fold"/>
</dbReference>
<dbReference type="SUPFAM" id="SSF47113">
    <property type="entry name" value="Histone-fold"/>
    <property type="match status" value="1"/>
</dbReference>
<feature type="region of interest" description="Disordered" evidence="3">
    <location>
        <begin position="168"/>
        <end position="193"/>
    </location>
</feature>
<dbReference type="AlphaFoldDB" id="A0A9C7PQ19"/>
<dbReference type="GO" id="GO:0001046">
    <property type="term" value="F:core promoter sequence-specific DNA binding"/>
    <property type="evidence" value="ECO:0007669"/>
    <property type="project" value="TreeGrafter"/>
</dbReference>
<keyword evidence="2" id="KW-0539">Nucleus</keyword>
<dbReference type="PANTHER" id="PTHR10252">
    <property type="entry name" value="HISTONE-LIKE TRANSCRIPTION FACTOR CCAAT-RELATED"/>
    <property type="match status" value="1"/>
</dbReference>
<dbReference type="GO" id="GO:0016251">
    <property type="term" value="F:RNA polymerase II general transcription initiation factor activity"/>
    <property type="evidence" value="ECO:0007669"/>
    <property type="project" value="TreeGrafter"/>
</dbReference>
<feature type="domain" description="Transcription factor CBF/NF-Y/archaeal histone" evidence="4">
    <location>
        <begin position="10"/>
        <end position="72"/>
    </location>
</feature>
<dbReference type="PANTHER" id="PTHR10252:SF5">
    <property type="entry name" value="DR1-ASSOCIATED COREPRESSOR"/>
    <property type="match status" value="1"/>
</dbReference>
<evidence type="ECO:0000256" key="3">
    <source>
        <dbReference type="SAM" id="MobiDB-lite"/>
    </source>
</evidence>
<dbReference type="InterPro" id="IPR050568">
    <property type="entry name" value="Transcr_DNA_Rep_Reg"/>
</dbReference>
<comment type="subcellular location">
    <subcellularLocation>
        <location evidence="1">Nucleus</location>
    </subcellularLocation>
</comment>
<dbReference type="Proteomes" id="UP001061958">
    <property type="component" value="Unassembled WGS sequence"/>
</dbReference>
<evidence type="ECO:0000256" key="2">
    <source>
        <dbReference type="ARBA" id="ARBA00023242"/>
    </source>
</evidence>
<sequence>MGGRAKNLVFPPARIKRMMRSDKDVGKIAVSAPFLLSKALQLALEDFLTTAAELAKQRSVSVITPDQLRHCVENEKRFRSLQRVVEHVPYTSSPMEETKKLSKRRKTVRKENSEESVKNTNVVKSVKRRDSERSGGKKRKRTSKQVIVASKQVEQTASIAVDHANDTEQCSSIASPNKQVAKETVPDTAPSESLLVKVSLQSTANEDNYDEE</sequence>
<organism evidence="5 6">
    <name type="scientific">Galdieria partita</name>
    <dbReference type="NCBI Taxonomy" id="83374"/>
    <lineage>
        <taxon>Eukaryota</taxon>
        <taxon>Rhodophyta</taxon>
        <taxon>Bangiophyceae</taxon>
        <taxon>Galdieriales</taxon>
        <taxon>Galdieriaceae</taxon>
        <taxon>Galdieria</taxon>
    </lineage>
</organism>
<dbReference type="OrthoDB" id="653904at2759"/>
<reference evidence="5" key="2">
    <citation type="submission" date="2022-01" db="EMBL/GenBank/DDBJ databases">
        <authorList>
            <person name="Hirooka S."/>
            <person name="Miyagishima S.Y."/>
        </authorList>
    </citation>
    <scope>NUCLEOTIDE SEQUENCE</scope>
    <source>
        <strain evidence="5">NBRC 102759</strain>
    </source>
</reference>
<reference evidence="5" key="1">
    <citation type="journal article" date="2022" name="Proc. Natl. Acad. Sci. U.S.A.">
        <title>Life cycle and functional genomics of the unicellular red alga Galdieria for elucidating algal and plant evolution and industrial use.</title>
        <authorList>
            <person name="Hirooka S."/>
            <person name="Itabashi T."/>
            <person name="Ichinose T.M."/>
            <person name="Onuma R."/>
            <person name="Fujiwara T."/>
            <person name="Yamashita S."/>
            <person name="Jong L.W."/>
            <person name="Tomita R."/>
            <person name="Iwane A.H."/>
            <person name="Miyagishima S.Y."/>
        </authorList>
    </citation>
    <scope>NUCLEOTIDE SEQUENCE</scope>
    <source>
        <strain evidence="5">NBRC 102759</strain>
    </source>
</reference>
<feature type="compositionally biased region" description="Polar residues" evidence="3">
    <location>
        <begin position="168"/>
        <end position="178"/>
    </location>
</feature>
<dbReference type="GO" id="GO:0017054">
    <property type="term" value="C:negative cofactor 2 complex"/>
    <property type="evidence" value="ECO:0007669"/>
    <property type="project" value="TreeGrafter"/>
</dbReference>
<keyword evidence="6" id="KW-1185">Reference proteome</keyword>
<gene>
    <name evidence="5" type="ORF">GpartN1_g264.t1</name>
</gene>
<accession>A0A9C7PQ19</accession>
<dbReference type="Pfam" id="PF00808">
    <property type="entry name" value="CBFD_NFYB_HMF"/>
    <property type="match status" value="1"/>
</dbReference>
<dbReference type="EMBL" id="BQMJ01000002">
    <property type="protein sequence ID" value="GJQ08473.1"/>
    <property type="molecule type" value="Genomic_DNA"/>
</dbReference>
<dbReference type="CDD" id="cd22906">
    <property type="entry name" value="HFD_DRAP1"/>
    <property type="match status" value="1"/>
</dbReference>
<dbReference type="InterPro" id="IPR003958">
    <property type="entry name" value="CBFA_NFYB_domain"/>
</dbReference>
<feature type="region of interest" description="Disordered" evidence="3">
    <location>
        <begin position="92"/>
        <end position="145"/>
    </location>
</feature>
<evidence type="ECO:0000256" key="1">
    <source>
        <dbReference type="ARBA" id="ARBA00004123"/>
    </source>
</evidence>
<protein>
    <recommendedName>
        <fullName evidence="4">Transcription factor CBF/NF-Y/archaeal histone domain-containing protein</fullName>
    </recommendedName>
</protein>
<evidence type="ECO:0000259" key="4">
    <source>
        <dbReference type="Pfam" id="PF00808"/>
    </source>
</evidence>
<dbReference type="Gene3D" id="1.10.20.10">
    <property type="entry name" value="Histone, subunit A"/>
    <property type="match status" value="1"/>
</dbReference>